<proteinExistence type="predicted"/>
<dbReference type="AlphaFoldDB" id="A0A1R1X0W1"/>
<dbReference type="Gene3D" id="1.20.5.110">
    <property type="match status" value="1"/>
</dbReference>
<accession>A0A1R1X0W1</accession>
<organism evidence="1 2">
    <name type="scientific">Smittium culicis</name>
    <dbReference type="NCBI Taxonomy" id="133412"/>
    <lineage>
        <taxon>Eukaryota</taxon>
        <taxon>Fungi</taxon>
        <taxon>Fungi incertae sedis</taxon>
        <taxon>Zoopagomycota</taxon>
        <taxon>Kickxellomycotina</taxon>
        <taxon>Harpellomycetes</taxon>
        <taxon>Harpellales</taxon>
        <taxon>Legeriomycetaceae</taxon>
        <taxon>Smittium</taxon>
    </lineage>
</organism>
<keyword evidence="2" id="KW-1185">Reference proteome</keyword>
<sequence>MELELLNVSGAEKSLAGPKVKKYKSQLNVLKRKMQEQKSGLSNMAGDRAELFGSSNMAIGNFNNDEIGSYDQRARLLQGTAALEQSSRKLQDSHRIAIETGLFQL</sequence>
<dbReference type="Proteomes" id="UP000187429">
    <property type="component" value="Unassembled WGS sequence"/>
</dbReference>
<evidence type="ECO:0000313" key="2">
    <source>
        <dbReference type="Proteomes" id="UP000187429"/>
    </source>
</evidence>
<evidence type="ECO:0000313" key="1">
    <source>
        <dbReference type="EMBL" id="OMJ08259.1"/>
    </source>
</evidence>
<comment type="caution">
    <text evidence="1">The sequence shown here is derived from an EMBL/GenBank/DDBJ whole genome shotgun (WGS) entry which is preliminary data.</text>
</comment>
<dbReference type="OrthoDB" id="430637at2759"/>
<name>A0A1R1X0W1_9FUNG</name>
<gene>
    <name evidence="1" type="ORF">AYI69_g11135</name>
</gene>
<protein>
    <submittedName>
        <fullName evidence="1">Vesicle transport v-SNARE protein vti1</fullName>
    </submittedName>
</protein>
<reference evidence="2" key="1">
    <citation type="submission" date="2017-01" db="EMBL/GenBank/DDBJ databases">
        <authorList>
            <person name="Wang Y."/>
            <person name="White M."/>
            <person name="Kvist S."/>
            <person name="Moncalvo J.-M."/>
        </authorList>
    </citation>
    <scope>NUCLEOTIDE SEQUENCE [LARGE SCALE GENOMIC DNA]</scope>
    <source>
        <strain evidence="2">ID-206-W2</strain>
    </source>
</reference>
<dbReference type="EMBL" id="LSSM01007439">
    <property type="protein sequence ID" value="OMJ08259.1"/>
    <property type="molecule type" value="Genomic_DNA"/>
</dbReference>